<comment type="caution">
    <text evidence="2">The sequence shown here is derived from an EMBL/GenBank/DDBJ whole genome shotgun (WGS) entry which is preliminary data.</text>
</comment>
<proteinExistence type="predicted"/>
<dbReference type="Pfam" id="PF07940">
    <property type="entry name" value="Hepar_II_III_C"/>
    <property type="match status" value="1"/>
</dbReference>
<protein>
    <recommendedName>
        <fullName evidence="1">Heparinase II/III-like C-terminal domain-containing protein</fullName>
    </recommendedName>
</protein>
<evidence type="ECO:0000313" key="2">
    <source>
        <dbReference type="EMBL" id="GAA4455630.1"/>
    </source>
</evidence>
<reference evidence="3" key="1">
    <citation type="journal article" date="2019" name="Int. J. Syst. Evol. Microbiol.">
        <title>The Global Catalogue of Microorganisms (GCM) 10K type strain sequencing project: providing services to taxonomists for standard genome sequencing and annotation.</title>
        <authorList>
            <consortium name="The Broad Institute Genomics Platform"/>
            <consortium name="The Broad Institute Genome Sequencing Center for Infectious Disease"/>
            <person name="Wu L."/>
            <person name="Ma J."/>
        </authorList>
    </citation>
    <scope>NUCLEOTIDE SEQUENCE [LARGE SCALE GENOMIC DNA]</scope>
    <source>
        <strain evidence="3">JCM 31921</strain>
    </source>
</reference>
<dbReference type="EMBL" id="BAABEZ010000022">
    <property type="protein sequence ID" value="GAA4455630.1"/>
    <property type="molecule type" value="Genomic_DNA"/>
</dbReference>
<evidence type="ECO:0000259" key="1">
    <source>
        <dbReference type="Pfam" id="PF07940"/>
    </source>
</evidence>
<name>A0ABP8MT49_9BACT</name>
<gene>
    <name evidence="2" type="ORF">GCM10023092_19600</name>
</gene>
<accession>A0ABP8MT49</accession>
<dbReference type="InterPro" id="IPR012480">
    <property type="entry name" value="Hepar_II_III_C"/>
</dbReference>
<keyword evidence="3" id="KW-1185">Reference proteome</keyword>
<sequence>MHNTVFVPGYNSADVWSGFRVGRRPSVIALNESFNTIDYKHDGYFKLFKFQHRRTVVCETDEIIIGDELEGVSVCDGAYTGLHFHPDAQVTLLENEILVRACNMRIIVEGGSAELSSYDYCIGFHKTVSSQKIRIKFNRNKIKLIIRFSDG</sequence>
<organism evidence="2 3">
    <name type="scientific">Rurimicrobium arvi</name>
    <dbReference type="NCBI Taxonomy" id="2049916"/>
    <lineage>
        <taxon>Bacteria</taxon>
        <taxon>Pseudomonadati</taxon>
        <taxon>Bacteroidota</taxon>
        <taxon>Chitinophagia</taxon>
        <taxon>Chitinophagales</taxon>
        <taxon>Chitinophagaceae</taxon>
        <taxon>Rurimicrobium</taxon>
    </lineage>
</organism>
<dbReference type="Gene3D" id="2.70.98.70">
    <property type="match status" value="1"/>
</dbReference>
<feature type="domain" description="Heparinase II/III-like C-terminal" evidence="1">
    <location>
        <begin position="2"/>
        <end position="139"/>
    </location>
</feature>
<evidence type="ECO:0000313" key="3">
    <source>
        <dbReference type="Proteomes" id="UP001501410"/>
    </source>
</evidence>
<dbReference type="Proteomes" id="UP001501410">
    <property type="component" value="Unassembled WGS sequence"/>
</dbReference>